<accession>A0A3T1D000</accession>
<protein>
    <submittedName>
        <fullName evidence="9">ABC transporter permease</fullName>
    </submittedName>
</protein>
<dbReference type="PROSITE" id="PS50928">
    <property type="entry name" value="ABC_TM1"/>
    <property type="match status" value="1"/>
</dbReference>
<dbReference type="KEGG" id="cohn:KCTCHS21_07800"/>
<evidence type="ECO:0000313" key="10">
    <source>
        <dbReference type="Proteomes" id="UP000289856"/>
    </source>
</evidence>
<keyword evidence="5 7" id="KW-1133">Transmembrane helix</keyword>
<feature type="transmembrane region" description="Helical" evidence="7">
    <location>
        <begin position="156"/>
        <end position="181"/>
    </location>
</feature>
<dbReference type="EMBL" id="AP019400">
    <property type="protein sequence ID" value="BBI31381.1"/>
    <property type="molecule type" value="Genomic_DNA"/>
</dbReference>
<feature type="transmembrane region" description="Helical" evidence="7">
    <location>
        <begin position="106"/>
        <end position="123"/>
    </location>
</feature>
<dbReference type="OrthoDB" id="152280at2"/>
<feature type="transmembrane region" description="Helical" evidence="7">
    <location>
        <begin position="262"/>
        <end position="282"/>
    </location>
</feature>
<sequence length="296" mass="33775">MIRKKHKFSISPYLFVAPSVLLFSLTILVPILLTFAFSFYDWNGFGKMNFIGFDNYARAFHDRIYLLSYWHIFIYIILTVILEVFCGLILAGLITMNRRGSGLFRIAFFTPVMLPMIVVSYLWKFVYNSDFGLLNAVLNSVGLESWTRVWLGDPKFAIYAVTFVSGWVYAGYYMTIFYAGIQRIPNDMYESAYLDGATNWDIFFKIKIPMIRDLVDVAIMLCVLGGFQAFDLFYVMTNGGPYNSTEIVTTYVVKVVFNNMSIGYGSALAVIMSIVIAFIGILTNKLKKKDSGSLEY</sequence>
<evidence type="ECO:0000256" key="6">
    <source>
        <dbReference type="ARBA" id="ARBA00023136"/>
    </source>
</evidence>
<keyword evidence="6 7" id="KW-0472">Membrane</keyword>
<evidence type="ECO:0000256" key="1">
    <source>
        <dbReference type="ARBA" id="ARBA00004651"/>
    </source>
</evidence>
<dbReference type="Gene3D" id="1.10.3720.10">
    <property type="entry name" value="MetI-like"/>
    <property type="match status" value="1"/>
</dbReference>
<comment type="subcellular location">
    <subcellularLocation>
        <location evidence="1 7">Cell membrane</location>
        <topology evidence="1 7">Multi-pass membrane protein</topology>
    </subcellularLocation>
</comment>
<dbReference type="Pfam" id="PF00528">
    <property type="entry name" value="BPD_transp_1"/>
    <property type="match status" value="1"/>
</dbReference>
<feature type="transmembrane region" description="Helical" evidence="7">
    <location>
        <begin position="214"/>
        <end position="236"/>
    </location>
</feature>
<name>A0A3T1D000_9BACL</name>
<evidence type="ECO:0000259" key="8">
    <source>
        <dbReference type="PROSITE" id="PS50928"/>
    </source>
</evidence>
<dbReference type="CDD" id="cd06261">
    <property type="entry name" value="TM_PBP2"/>
    <property type="match status" value="1"/>
</dbReference>
<keyword evidence="2 7" id="KW-0813">Transport</keyword>
<dbReference type="GO" id="GO:0005886">
    <property type="term" value="C:plasma membrane"/>
    <property type="evidence" value="ECO:0007669"/>
    <property type="project" value="UniProtKB-SubCell"/>
</dbReference>
<dbReference type="InterPro" id="IPR051393">
    <property type="entry name" value="ABC_transporter_permease"/>
</dbReference>
<evidence type="ECO:0000256" key="5">
    <source>
        <dbReference type="ARBA" id="ARBA00022989"/>
    </source>
</evidence>
<evidence type="ECO:0000256" key="4">
    <source>
        <dbReference type="ARBA" id="ARBA00022692"/>
    </source>
</evidence>
<feature type="transmembrane region" description="Helical" evidence="7">
    <location>
        <begin position="12"/>
        <end position="40"/>
    </location>
</feature>
<dbReference type="SUPFAM" id="SSF161098">
    <property type="entry name" value="MetI-like"/>
    <property type="match status" value="1"/>
</dbReference>
<organism evidence="9 10">
    <name type="scientific">Cohnella abietis</name>
    <dbReference type="NCBI Taxonomy" id="2507935"/>
    <lineage>
        <taxon>Bacteria</taxon>
        <taxon>Bacillati</taxon>
        <taxon>Bacillota</taxon>
        <taxon>Bacilli</taxon>
        <taxon>Bacillales</taxon>
        <taxon>Paenibacillaceae</taxon>
        <taxon>Cohnella</taxon>
    </lineage>
</organism>
<evidence type="ECO:0000256" key="3">
    <source>
        <dbReference type="ARBA" id="ARBA00022475"/>
    </source>
</evidence>
<dbReference type="PANTHER" id="PTHR30193:SF37">
    <property type="entry name" value="INNER MEMBRANE ABC TRANSPORTER PERMEASE PROTEIN YCJO"/>
    <property type="match status" value="1"/>
</dbReference>
<gene>
    <name evidence="9" type="ORF">KCTCHS21_07800</name>
</gene>
<dbReference type="RefSeq" id="WP_130605221.1">
    <property type="nucleotide sequence ID" value="NZ_AP019400.1"/>
</dbReference>
<dbReference type="PANTHER" id="PTHR30193">
    <property type="entry name" value="ABC TRANSPORTER PERMEASE PROTEIN"/>
    <property type="match status" value="1"/>
</dbReference>
<keyword evidence="10" id="KW-1185">Reference proteome</keyword>
<keyword evidence="3" id="KW-1003">Cell membrane</keyword>
<dbReference type="InterPro" id="IPR000515">
    <property type="entry name" value="MetI-like"/>
</dbReference>
<proteinExistence type="inferred from homology"/>
<keyword evidence="4 7" id="KW-0812">Transmembrane</keyword>
<evidence type="ECO:0000313" key="9">
    <source>
        <dbReference type="EMBL" id="BBI31381.1"/>
    </source>
</evidence>
<dbReference type="Proteomes" id="UP000289856">
    <property type="component" value="Chromosome"/>
</dbReference>
<dbReference type="InterPro" id="IPR035906">
    <property type="entry name" value="MetI-like_sf"/>
</dbReference>
<evidence type="ECO:0000256" key="2">
    <source>
        <dbReference type="ARBA" id="ARBA00022448"/>
    </source>
</evidence>
<reference evidence="9 10" key="1">
    <citation type="submission" date="2019-01" db="EMBL/GenBank/DDBJ databases">
        <title>Complete genome sequence of Cohnella hallensis HS21 isolated from Korean fir (Abies koreana) rhizospheric soil.</title>
        <authorList>
            <person name="Jiang L."/>
            <person name="Kang S.W."/>
            <person name="Kim S."/>
            <person name="Jung J."/>
            <person name="Kim C.Y."/>
            <person name="Kim D.H."/>
            <person name="Kim S.W."/>
            <person name="Lee J."/>
        </authorList>
    </citation>
    <scope>NUCLEOTIDE SEQUENCE [LARGE SCALE GENOMIC DNA]</scope>
    <source>
        <strain evidence="9 10">HS21</strain>
    </source>
</reference>
<feature type="domain" description="ABC transmembrane type-1" evidence="8">
    <location>
        <begin position="69"/>
        <end position="283"/>
    </location>
</feature>
<evidence type="ECO:0000256" key="7">
    <source>
        <dbReference type="RuleBase" id="RU363032"/>
    </source>
</evidence>
<dbReference type="GO" id="GO:0055085">
    <property type="term" value="P:transmembrane transport"/>
    <property type="evidence" value="ECO:0007669"/>
    <property type="project" value="InterPro"/>
</dbReference>
<feature type="transmembrane region" description="Helical" evidence="7">
    <location>
        <begin position="72"/>
        <end position="94"/>
    </location>
</feature>
<comment type="similarity">
    <text evidence="7">Belongs to the binding-protein-dependent transport system permease family.</text>
</comment>
<dbReference type="AlphaFoldDB" id="A0A3T1D000"/>